<dbReference type="Pfam" id="PF13197">
    <property type="entry name" value="DUF4013"/>
    <property type="match status" value="1"/>
</dbReference>
<feature type="transmembrane region" description="Helical" evidence="2">
    <location>
        <begin position="206"/>
        <end position="235"/>
    </location>
</feature>
<organism evidence="3 4">
    <name type="scientific">Blastopirellula marina</name>
    <dbReference type="NCBI Taxonomy" id="124"/>
    <lineage>
        <taxon>Bacteria</taxon>
        <taxon>Pseudomonadati</taxon>
        <taxon>Planctomycetota</taxon>
        <taxon>Planctomycetia</taxon>
        <taxon>Pirellulales</taxon>
        <taxon>Pirellulaceae</taxon>
        <taxon>Blastopirellula</taxon>
    </lineage>
</organism>
<dbReference type="EMBL" id="PUHY01000004">
    <property type="protein sequence ID" value="PQO39810.1"/>
    <property type="molecule type" value="Genomic_DNA"/>
</dbReference>
<keyword evidence="2" id="KW-1133">Transmembrane helix</keyword>
<evidence type="ECO:0000313" key="4">
    <source>
        <dbReference type="Proteomes" id="UP000238322"/>
    </source>
</evidence>
<comment type="caution">
    <text evidence="3">The sequence shown here is derived from an EMBL/GenBank/DDBJ whole genome shotgun (WGS) entry which is preliminary data.</text>
</comment>
<dbReference type="Proteomes" id="UP000238322">
    <property type="component" value="Unassembled WGS sequence"/>
</dbReference>
<reference evidence="3 4" key="1">
    <citation type="submission" date="2018-02" db="EMBL/GenBank/DDBJ databases">
        <title>Comparative genomes isolates from brazilian mangrove.</title>
        <authorList>
            <person name="Araujo J.E."/>
            <person name="Taketani R.G."/>
            <person name="Silva M.C.P."/>
            <person name="Loureco M.V."/>
            <person name="Andreote F.D."/>
        </authorList>
    </citation>
    <scope>NUCLEOTIDE SEQUENCE [LARGE SCALE GENOMIC DNA]</scope>
    <source>
        <strain evidence="3 4">Hex-1 MGV</strain>
    </source>
</reference>
<dbReference type="RefSeq" id="WP_105328246.1">
    <property type="nucleotide sequence ID" value="NZ_PUHY01000004.1"/>
</dbReference>
<evidence type="ECO:0000256" key="1">
    <source>
        <dbReference type="SAM" id="MobiDB-lite"/>
    </source>
</evidence>
<dbReference type="OrthoDB" id="267029at2"/>
<evidence type="ECO:0000313" key="3">
    <source>
        <dbReference type="EMBL" id="PQO39810.1"/>
    </source>
</evidence>
<evidence type="ECO:0008006" key="5">
    <source>
        <dbReference type="Google" id="ProtNLM"/>
    </source>
</evidence>
<dbReference type="AlphaFoldDB" id="A0A2S8G681"/>
<feature type="transmembrane region" description="Helical" evidence="2">
    <location>
        <begin position="46"/>
        <end position="76"/>
    </location>
</feature>
<feature type="transmembrane region" description="Helical" evidence="2">
    <location>
        <begin position="140"/>
        <end position="160"/>
    </location>
</feature>
<name>A0A2S8G681_9BACT</name>
<accession>A0A2S8G681</accession>
<feature type="region of interest" description="Disordered" evidence="1">
    <location>
        <begin position="1"/>
        <end position="25"/>
    </location>
</feature>
<gene>
    <name evidence="3" type="ORF">C5Y83_03445</name>
</gene>
<feature type="compositionally biased region" description="Polar residues" evidence="1">
    <location>
        <begin position="15"/>
        <end position="25"/>
    </location>
</feature>
<dbReference type="InterPro" id="IPR025098">
    <property type="entry name" value="DUF4013"/>
</dbReference>
<keyword evidence="2" id="KW-0812">Transmembrane</keyword>
<evidence type="ECO:0000256" key="2">
    <source>
        <dbReference type="SAM" id="Phobius"/>
    </source>
</evidence>
<proteinExistence type="predicted"/>
<keyword evidence="2" id="KW-0472">Membrane</keyword>
<sequence>MSSDNPFAAPEGGYNQPNHSSDGTVQARSSMDYLEAFGKVFENSNWFLNVLILGLVVVIGNYLLFIGGIVGTGYGITILHEKSTGKTNSYPDFDLNKFGEYLIRGFWMFLVGLVFGLCMAPIAVVLVVVPAMLQATGNDALGLIATLLLFVFIFAFSIIANLAILPIFIRAGLTCSFSDAFDFAWIKDFMSKMWVEQIVGLIVLGILSWFVILIGMVALCIGIIPAGGVVLIAYWNFITQLYQVFVGRGGQPVQYRDSGSL</sequence>
<protein>
    <recommendedName>
        <fullName evidence="5">DUF4013 domain-containing protein</fullName>
    </recommendedName>
</protein>
<feature type="transmembrane region" description="Helical" evidence="2">
    <location>
        <begin position="106"/>
        <end position="128"/>
    </location>
</feature>